<evidence type="ECO:0000256" key="2">
    <source>
        <dbReference type="ARBA" id="ARBA00004586"/>
    </source>
</evidence>
<feature type="transmembrane region" description="Helical" evidence="9">
    <location>
        <begin position="141"/>
        <end position="162"/>
    </location>
</feature>
<evidence type="ECO:0000256" key="8">
    <source>
        <dbReference type="ARBA" id="ARBA00023136"/>
    </source>
</evidence>
<dbReference type="GO" id="GO:0000030">
    <property type="term" value="F:mannosyltransferase activity"/>
    <property type="evidence" value="ECO:0007669"/>
    <property type="project" value="TreeGrafter"/>
</dbReference>
<keyword evidence="8 9" id="KW-0472">Membrane</keyword>
<comment type="subcellular location">
    <subcellularLocation>
        <location evidence="1">Endomembrane system</location>
        <topology evidence="1">Multi-pass membrane protein</topology>
    </subcellularLocation>
    <subcellularLocation>
        <location evidence="2">Endoplasmic reticulum membrane</location>
    </subcellularLocation>
</comment>
<dbReference type="GO" id="GO:0012505">
    <property type="term" value="C:endomembrane system"/>
    <property type="evidence" value="ECO:0007669"/>
    <property type="project" value="UniProtKB-SubCell"/>
</dbReference>
<dbReference type="Proteomes" id="UP000249061">
    <property type="component" value="Unassembled WGS sequence"/>
</dbReference>
<protein>
    <recommendedName>
        <fullName evidence="12">Alg9 family protein mannosyltransferase</fullName>
    </recommendedName>
</protein>
<keyword evidence="3" id="KW-0328">Glycosyltransferase</keyword>
<accession>A0A2W5V6S6</accession>
<keyword evidence="4" id="KW-0808">Transferase</keyword>
<organism evidence="10 11">
    <name type="scientific">Archangium gephyra</name>
    <dbReference type="NCBI Taxonomy" id="48"/>
    <lineage>
        <taxon>Bacteria</taxon>
        <taxon>Pseudomonadati</taxon>
        <taxon>Myxococcota</taxon>
        <taxon>Myxococcia</taxon>
        <taxon>Myxococcales</taxon>
        <taxon>Cystobacterineae</taxon>
        <taxon>Archangiaceae</taxon>
        <taxon>Archangium</taxon>
    </lineage>
</organism>
<feature type="transmembrane region" description="Helical" evidence="9">
    <location>
        <begin position="274"/>
        <end position="294"/>
    </location>
</feature>
<feature type="transmembrane region" description="Helical" evidence="9">
    <location>
        <begin position="116"/>
        <end position="135"/>
    </location>
</feature>
<feature type="transmembrane region" description="Helical" evidence="9">
    <location>
        <begin position="36"/>
        <end position="56"/>
    </location>
</feature>
<evidence type="ECO:0000313" key="10">
    <source>
        <dbReference type="EMBL" id="PZR11514.1"/>
    </source>
</evidence>
<evidence type="ECO:0000256" key="3">
    <source>
        <dbReference type="ARBA" id="ARBA00022676"/>
    </source>
</evidence>
<evidence type="ECO:0000256" key="7">
    <source>
        <dbReference type="ARBA" id="ARBA00022989"/>
    </source>
</evidence>
<dbReference type="AlphaFoldDB" id="A0A2W5V6S6"/>
<proteinExistence type="predicted"/>
<dbReference type="PANTHER" id="PTHR22760">
    <property type="entry name" value="GLYCOSYLTRANSFERASE"/>
    <property type="match status" value="1"/>
</dbReference>
<dbReference type="EMBL" id="QFQP01000014">
    <property type="protein sequence ID" value="PZR11514.1"/>
    <property type="molecule type" value="Genomic_DNA"/>
</dbReference>
<evidence type="ECO:0000256" key="1">
    <source>
        <dbReference type="ARBA" id="ARBA00004127"/>
    </source>
</evidence>
<comment type="caution">
    <text evidence="10">The sequence shown here is derived from an EMBL/GenBank/DDBJ whole genome shotgun (WGS) entry which is preliminary data.</text>
</comment>
<feature type="transmembrane region" description="Helical" evidence="9">
    <location>
        <begin position="349"/>
        <end position="370"/>
    </location>
</feature>
<evidence type="ECO:0008006" key="12">
    <source>
        <dbReference type="Google" id="ProtNLM"/>
    </source>
</evidence>
<evidence type="ECO:0000256" key="9">
    <source>
        <dbReference type="SAM" id="Phobius"/>
    </source>
</evidence>
<keyword evidence="7 9" id="KW-1133">Transmembrane helix</keyword>
<evidence type="ECO:0000256" key="5">
    <source>
        <dbReference type="ARBA" id="ARBA00022692"/>
    </source>
</evidence>
<dbReference type="Pfam" id="PF03901">
    <property type="entry name" value="Glyco_transf_22"/>
    <property type="match status" value="1"/>
</dbReference>
<gene>
    <name evidence="10" type="ORF">DI536_17720</name>
</gene>
<feature type="transmembrane region" description="Helical" evidence="9">
    <location>
        <begin position="306"/>
        <end position="322"/>
    </location>
</feature>
<feature type="transmembrane region" description="Helical" evidence="9">
    <location>
        <begin position="225"/>
        <end position="243"/>
    </location>
</feature>
<evidence type="ECO:0000256" key="4">
    <source>
        <dbReference type="ARBA" id="ARBA00022679"/>
    </source>
</evidence>
<sequence length="484" mass="53388">MKCATSAKVCMDRAYHRDGAMARSPMPPPDTLSRKAIALLSVGALVGLVARVWFAWTDDGLLWPDEFYQSLEPAHRAVFGYGWQAWEFLEGARHWTLAGIVAGVMRLSGEHYLRGVELFFCLAGFATGFGVFALARSQGTTASNAAVGATAFWLMGFAVYCAPRAMGETLSALPITLAFALLLGQLSRWKVIVAGVLLTLAVGLRLQNGLFCLGALWVLWKQRAFFSWLLGTLILGAMLYGAVDWLTWGQPFHSAIVYVKFNALNSGNFGRSHFFHYVFSLVTAEGVIAIPLVVLAARSWKQRREVLVISLVFLLVHSLIPHKELRFIFPLLPLLCAQAALGLDEAPKWAAPTVLVLALVSLATFKTFTFGRLGITNPSRELSAIDYYGPENRLLRRASTLTDLCGLKLYDLENWRTGGYAYLHQRVPMYRREPPEAGAGHFNYAIARRGSTEGTEVAADGEMVLLKLPVAGCSRDTTYDFHLE</sequence>
<evidence type="ECO:0000256" key="6">
    <source>
        <dbReference type="ARBA" id="ARBA00022824"/>
    </source>
</evidence>
<evidence type="ECO:0000313" key="11">
    <source>
        <dbReference type="Proteomes" id="UP000249061"/>
    </source>
</evidence>
<name>A0A2W5V6S6_9BACT</name>
<feature type="transmembrane region" description="Helical" evidence="9">
    <location>
        <begin position="192"/>
        <end position="218"/>
    </location>
</feature>
<keyword evidence="6" id="KW-0256">Endoplasmic reticulum</keyword>
<keyword evidence="5 9" id="KW-0812">Transmembrane</keyword>
<reference evidence="10 11" key="1">
    <citation type="submission" date="2017-08" db="EMBL/GenBank/DDBJ databases">
        <title>Infants hospitalized years apart are colonized by the same room-sourced microbial strains.</title>
        <authorList>
            <person name="Brooks B."/>
            <person name="Olm M.R."/>
            <person name="Firek B.A."/>
            <person name="Baker R."/>
            <person name="Thomas B.C."/>
            <person name="Morowitz M.J."/>
            <person name="Banfield J.F."/>
        </authorList>
    </citation>
    <scope>NUCLEOTIDE SEQUENCE [LARGE SCALE GENOMIC DNA]</scope>
    <source>
        <strain evidence="10">S2_003_000_R2_14</strain>
    </source>
</reference>
<dbReference type="InterPro" id="IPR005599">
    <property type="entry name" value="GPI_mannosylTrfase"/>
</dbReference>